<evidence type="ECO:0000256" key="3">
    <source>
        <dbReference type="ARBA" id="ARBA00022603"/>
    </source>
</evidence>
<dbReference type="GO" id="GO:0009307">
    <property type="term" value="P:DNA restriction-modification system"/>
    <property type="evidence" value="ECO:0007669"/>
    <property type="project" value="InterPro"/>
</dbReference>
<dbReference type="GO" id="GO:0043565">
    <property type="term" value="F:sequence-specific DNA binding"/>
    <property type="evidence" value="ECO:0007669"/>
    <property type="project" value="TreeGrafter"/>
</dbReference>
<keyword evidence="4" id="KW-0808">Transferase</keyword>
<dbReference type="Gene3D" id="3.40.50.150">
    <property type="entry name" value="Vaccinia Virus protein VP39"/>
    <property type="match status" value="1"/>
</dbReference>
<keyword evidence="9" id="KW-1185">Reference proteome</keyword>
<name>A0A0X8JJR1_9BACT</name>
<gene>
    <name evidence="8" type="ORF">AXF13_07945</name>
</gene>
<dbReference type="PIRSF" id="PIRSF000398">
    <property type="entry name" value="M_m6A_EcoRV"/>
    <property type="match status" value="1"/>
</dbReference>
<dbReference type="AlphaFoldDB" id="A0A0X8JJR1"/>
<sequence length="259" mass="30008">MATKIVSPLAGWLGGKMRLAKRIVPLIPPHHTYIEPFAGGAWIFFRKDPAPVEVLNDLNADVVTLYRVVKNHHEEFLRQMNWTLPALLEFERLWRMPVECLTDIQRAARYFQIIRMSFSGRMAGKPSFSRKCSKPANFNPLRVNEIICGAYERLAQACIECLPYQEILMRYDSENSFFYIDPPYFGREQYYGKDMFHREDFARLPGLLKNLRGKFLLSLNDVPRVRELFANFSISSLSTCYTCAPGRNSHPSELLIANF</sequence>
<dbReference type="Proteomes" id="UP000069241">
    <property type="component" value="Chromosome"/>
</dbReference>
<dbReference type="GO" id="GO:1904047">
    <property type="term" value="F:S-adenosyl-L-methionine binding"/>
    <property type="evidence" value="ECO:0007669"/>
    <property type="project" value="TreeGrafter"/>
</dbReference>
<comment type="catalytic activity">
    <reaction evidence="6">
        <text>a 2'-deoxyadenosine in DNA + S-adenosyl-L-methionine = an N(6)-methyl-2'-deoxyadenosine in DNA + S-adenosyl-L-homocysteine + H(+)</text>
        <dbReference type="Rhea" id="RHEA:15197"/>
        <dbReference type="Rhea" id="RHEA-COMP:12418"/>
        <dbReference type="Rhea" id="RHEA-COMP:12419"/>
        <dbReference type="ChEBI" id="CHEBI:15378"/>
        <dbReference type="ChEBI" id="CHEBI:57856"/>
        <dbReference type="ChEBI" id="CHEBI:59789"/>
        <dbReference type="ChEBI" id="CHEBI:90615"/>
        <dbReference type="ChEBI" id="CHEBI:90616"/>
        <dbReference type="EC" id="2.1.1.72"/>
    </reaction>
</comment>
<evidence type="ECO:0000256" key="4">
    <source>
        <dbReference type="ARBA" id="ARBA00022679"/>
    </source>
</evidence>
<dbReference type="STRING" id="44742.AXF13_07945"/>
<dbReference type="GO" id="GO:0006298">
    <property type="term" value="P:mismatch repair"/>
    <property type="evidence" value="ECO:0007669"/>
    <property type="project" value="TreeGrafter"/>
</dbReference>
<dbReference type="PANTHER" id="PTHR30481">
    <property type="entry name" value="DNA ADENINE METHYLASE"/>
    <property type="match status" value="1"/>
</dbReference>
<dbReference type="InterPro" id="IPR012327">
    <property type="entry name" value="MeTrfase_D12"/>
</dbReference>
<dbReference type="InterPro" id="IPR029063">
    <property type="entry name" value="SAM-dependent_MTases_sf"/>
</dbReference>
<dbReference type="PRINTS" id="PR00505">
    <property type="entry name" value="D12N6MTFRASE"/>
</dbReference>
<dbReference type="KEGG" id="dfi:AXF13_07945"/>
<evidence type="ECO:0000313" key="9">
    <source>
        <dbReference type="Proteomes" id="UP000069241"/>
    </source>
</evidence>
<evidence type="ECO:0000256" key="5">
    <source>
        <dbReference type="ARBA" id="ARBA00022691"/>
    </source>
</evidence>
<dbReference type="EMBL" id="CP014229">
    <property type="protein sequence ID" value="AMD90055.1"/>
    <property type="molecule type" value="Genomic_DNA"/>
</dbReference>
<dbReference type="GO" id="GO:0032259">
    <property type="term" value="P:methylation"/>
    <property type="evidence" value="ECO:0007669"/>
    <property type="project" value="UniProtKB-KW"/>
</dbReference>
<dbReference type="RefSeq" id="WP_062252389.1">
    <property type="nucleotide sequence ID" value="NZ_CP014229.1"/>
</dbReference>
<evidence type="ECO:0000256" key="7">
    <source>
        <dbReference type="PIRSR" id="PIRSR000398-1"/>
    </source>
</evidence>
<keyword evidence="5" id="KW-0949">S-adenosyl-L-methionine</keyword>
<keyword evidence="3" id="KW-0489">Methyltransferase</keyword>
<dbReference type="Gene3D" id="1.10.1020.10">
    <property type="entry name" value="Adenine-specific Methyltransferase, Domain 2"/>
    <property type="match status" value="1"/>
</dbReference>
<dbReference type="InterPro" id="IPR023095">
    <property type="entry name" value="Ade_MeTrfase_dom_2"/>
</dbReference>
<feature type="binding site" evidence="7">
    <location>
        <position position="57"/>
    </location>
    <ligand>
        <name>S-adenosyl-L-methionine</name>
        <dbReference type="ChEBI" id="CHEBI:59789"/>
    </ligand>
</feature>
<protein>
    <recommendedName>
        <fullName evidence="2">site-specific DNA-methyltransferase (adenine-specific)</fullName>
        <ecNumber evidence="2">2.1.1.72</ecNumber>
    </recommendedName>
</protein>
<evidence type="ECO:0000313" key="8">
    <source>
        <dbReference type="EMBL" id="AMD90055.1"/>
    </source>
</evidence>
<evidence type="ECO:0000256" key="6">
    <source>
        <dbReference type="ARBA" id="ARBA00047942"/>
    </source>
</evidence>
<feature type="binding site" evidence="7">
    <location>
        <position position="12"/>
    </location>
    <ligand>
        <name>S-adenosyl-L-methionine</name>
        <dbReference type="ChEBI" id="CHEBI:59789"/>
    </ligand>
</feature>
<dbReference type="SUPFAM" id="SSF53335">
    <property type="entry name" value="S-adenosyl-L-methionine-dependent methyltransferases"/>
    <property type="match status" value="1"/>
</dbReference>
<proteinExistence type="inferred from homology"/>
<comment type="similarity">
    <text evidence="1">Belongs to the N(4)/N(6)-methyltransferase family.</text>
</comment>
<accession>A0A0X8JJR1</accession>
<organism evidence="8 9">
    <name type="scientific">Desulfovibrio fairfieldensis</name>
    <dbReference type="NCBI Taxonomy" id="44742"/>
    <lineage>
        <taxon>Bacteria</taxon>
        <taxon>Pseudomonadati</taxon>
        <taxon>Thermodesulfobacteriota</taxon>
        <taxon>Desulfovibrionia</taxon>
        <taxon>Desulfovibrionales</taxon>
        <taxon>Desulfovibrionaceae</taxon>
        <taxon>Desulfovibrio</taxon>
    </lineage>
</organism>
<dbReference type="GO" id="GO:0009007">
    <property type="term" value="F:site-specific DNA-methyltransferase (adenine-specific) activity"/>
    <property type="evidence" value="ECO:0007669"/>
    <property type="project" value="UniProtKB-EC"/>
</dbReference>
<dbReference type="Pfam" id="PF02086">
    <property type="entry name" value="MethyltransfD12"/>
    <property type="match status" value="1"/>
</dbReference>
<dbReference type="REBASE" id="138436">
    <property type="entry name" value="M.Dfa45958ORF7945P"/>
</dbReference>
<reference evidence="9" key="1">
    <citation type="submission" date="2016-02" db="EMBL/GenBank/DDBJ databases">
        <authorList>
            <person name="Holder M.E."/>
            <person name="Ajami N.J."/>
            <person name="Petrosino J.F."/>
        </authorList>
    </citation>
    <scope>NUCLEOTIDE SEQUENCE [LARGE SCALE GENOMIC DNA]</scope>
    <source>
        <strain evidence="9">CCUG 45958</strain>
    </source>
</reference>
<dbReference type="PANTHER" id="PTHR30481:SF4">
    <property type="entry name" value="SITE-SPECIFIC DNA-METHYLTRANSFERASE (ADENINE-SPECIFIC)"/>
    <property type="match status" value="1"/>
</dbReference>
<evidence type="ECO:0000256" key="1">
    <source>
        <dbReference type="ARBA" id="ARBA00006594"/>
    </source>
</evidence>
<dbReference type="EC" id="2.1.1.72" evidence="2"/>
<feature type="binding site" evidence="7">
    <location>
        <position position="181"/>
    </location>
    <ligand>
        <name>S-adenosyl-L-methionine</name>
        <dbReference type="ChEBI" id="CHEBI:59789"/>
    </ligand>
</feature>
<dbReference type="InterPro" id="IPR012263">
    <property type="entry name" value="M_m6A_EcoRV"/>
</dbReference>
<feature type="binding site" evidence="7">
    <location>
        <position position="16"/>
    </location>
    <ligand>
        <name>S-adenosyl-L-methionine</name>
        <dbReference type="ChEBI" id="CHEBI:59789"/>
    </ligand>
</feature>
<evidence type="ECO:0000256" key="2">
    <source>
        <dbReference type="ARBA" id="ARBA00011900"/>
    </source>
</evidence>